<evidence type="ECO:0000313" key="6">
    <source>
        <dbReference type="EMBL" id="SJM62951.1"/>
    </source>
</evidence>
<keyword evidence="2 5" id="KW-0812">Transmembrane</keyword>
<accession>A0A1R4G443</accession>
<dbReference type="InterPro" id="IPR032808">
    <property type="entry name" value="DoxX"/>
</dbReference>
<evidence type="ECO:0000256" key="4">
    <source>
        <dbReference type="ARBA" id="ARBA00023136"/>
    </source>
</evidence>
<name>A0A1R4G443_9MICO</name>
<evidence type="ECO:0000256" key="1">
    <source>
        <dbReference type="ARBA" id="ARBA00004141"/>
    </source>
</evidence>
<protein>
    <submittedName>
        <fullName evidence="6">Putative membrane protein</fullName>
    </submittedName>
</protein>
<proteinExistence type="predicted"/>
<evidence type="ECO:0000313" key="7">
    <source>
        <dbReference type="Proteomes" id="UP000195787"/>
    </source>
</evidence>
<dbReference type="Proteomes" id="UP000195787">
    <property type="component" value="Unassembled WGS sequence"/>
</dbReference>
<feature type="transmembrane region" description="Helical" evidence="5">
    <location>
        <begin position="44"/>
        <end position="64"/>
    </location>
</feature>
<dbReference type="RefSeq" id="WP_086992145.1">
    <property type="nucleotide sequence ID" value="NZ_FUHU01000037.1"/>
</dbReference>
<keyword evidence="3 5" id="KW-1133">Transmembrane helix</keyword>
<dbReference type="GO" id="GO:0016020">
    <property type="term" value="C:membrane"/>
    <property type="evidence" value="ECO:0007669"/>
    <property type="project" value="UniProtKB-SubCell"/>
</dbReference>
<feature type="transmembrane region" description="Helical" evidence="5">
    <location>
        <begin position="97"/>
        <end position="119"/>
    </location>
</feature>
<evidence type="ECO:0000256" key="5">
    <source>
        <dbReference type="SAM" id="Phobius"/>
    </source>
</evidence>
<sequence>MTLIADPWWLSVALAAVLLVDVILSIRPPAFIRDCLNGVGFPRAWWWTLIAIKSTAIVGLLAGLAVPGVGLAANVGVVAYFICATVAHVHARFFGSAFWVNCLGFLAFAVVTLVVCHFVT</sequence>
<dbReference type="OrthoDB" id="4377071at2"/>
<dbReference type="GeneID" id="303173271"/>
<evidence type="ECO:0000256" key="2">
    <source>
        <dbReference type="ARBA" id="ARBA00022692"/>
    </source>
</evidence>
<comment type="subcellular location">
    <subcellularLocation>
        <location evidence="1">Membrane</location>
        <topology evidence="1">Multi-pass membrane protein</topology>
    </subcellularLocation>
</comment>
<dbReference type="Pfam" id="PF13564">
    <property type="entry name" value="DoxX_2"/>
    <property type="match status" value="1"/>
</dbReference>
<dbReference type="AlphaFoldDB" id="A0A1R4G443"/>
<evidence type="ECO:0000256" key="3">
    <source>
        <dbReference type="ARBA" id="ARBA00022989"/>
    </source>
</evidence>
<keyword evidence="7" id="KW-1185">Reference proteome</keyword>
<feature type="transmembrane region" description="Helical" evidence="5">
    <location>
        <begin position="7"/>
        <end position="24"/>
    </location>
</feature>
<reference evidence="6 7" key="1">
    <citation type="submission" date="2017-02" db="EMBL/GenBank/DDBJ databases">
        <authorList>
            <person name="Peterson S.W."/>
        </authorList>
    </citation>
    <scope>NUCLEOTIDE SEQUENCE [LARGE SCALE GENOMIC DNA]</scope>
    <source>
        <strain evidence="6 7">LMG 22410</strain>
    </source>
</reference>
<feature type="transmembrane region" description="Helical" evidence="5">
    <location>
        <begin position="71"/>
        <end position="91"/>
    </location>
</feature>
<organism evidence="6 7">
    <name type="scientific">Agrococcus casei LMG 22410</name>
    <dbReference type="NCBI Taxonomy" id="1255656"/>
    <lineage>
        <taxon>Bacteria</taxon>
        <taxon>Bacillati</taxon>
        <taxon>Actinomycetota</taxon>
        <taxon>Actinomycetes</taxon>
        <taxon>Micrococcales</taxon>
        <taxon>Microbacteriaceae</taxon>
        <taxon>Agrococcus</taxon>
    </lineage>
</organism>
<gene>
    <name evidence="6" type="ORF">CZ674_08615</name>
</gene>
<keyword evidence="4 5" id="KW-0472">Membrane</keyword>
<dbReference type="EMBL" id="FUHU01000037">
    <property type="protein sequence ID" value="SJM62951.1"/>
    <property type="molecule type" value="Genomic_DNA"/>
</dbReference>